<evidence type="ECO:0000313" key="2">
    <source>
        <dbReference type="EMBL" id="KAK5101448.1"/>
    </source>
</evidence>
<dbReference type="PANTHER" id="PTHR47534">
    <property type="entry name" value="YALI0E05731P"/>
    <property type="match status" value="1"/>
</dbReference>
<comment type="caution">
    <text evidence="2">The sequence shown here is derived from an EMBL/GenBank/DDBJ whole genome shotgun (WGS) entry which is preliminary data.</text>
</comment>
<keyword evidence="1" id="KW-0560">Oxidoreductase</keyword>
<dbReference type="SUPFAM" id="SSF51735">
    <property type="entry name" value="NAD(P)-binding Rossmann-fold domains"/>
    <property type="match status" value="1"/>
</dbReference>
<protein>
    <submittedName>
        <fullName evidence="2">Uncharacterized protein</fullName>
    </submittedName>
</protein>
<sequence length="350" mass="38968">MVSIETVHTTNKKHFQDRPLVAVFVGATSGIGEYSVRELAKIYSAQQKTSLRVYIVGRNQTAADAVVAACSKLCSEAVFHFVAAQDLALIQEVDRASDGILRFEQEEHKNEQPRIDLLVMTQGKVVFGGRQDTNEGLDRTMSLIYYSRIRLITNLLPLLLVSQRSASIISVYGAGLEGKLFTSDLSLRDAKHYDFNNARSHITHFTTMAFERLAREHHGRLSLVHVFPGIVVTPAYVDKDHPWWFKLTWGLVGPFVQRFKAIGAEESGHRMLYLATGAFGTTGQDGRSSPVAKGTDGVSRSGAYAVGENSEPLAVEAKYKRMREDGFETIIWKHTTQAFKEIEAGRRFSA</sequence>
<keyword evidence="3" id="KW-1185">Reference proteome</keyword>
<reference evidence="2 3" key="1">
    <citation type="submission" date="2023-08" db="EMBL/GenBank/DDBJ databases">
        <title>Black Yeasts Isolated from many extreme environments.</title>
        <authorList>
            <person name="Coleine C."/>
            <person name="Stajich J.E."/>
            <person name="Selbmann L."/>
        </authorList>
    </citation>
    <scope>NUCLEOTIDE SEQUENCE [LARGE SCALE GENOMIC DNA]</scope>
    <source>
        <strain evidence="2 3">CCFEE 5885</strain>
    </source>
</reference>
<proteinExistence type="predicted"/>
<organism evidence="2 3">
    <name type="scientific">Lithohypha guttulata</name>
    <dbReference type="NCBI Taxonomy" id="1690604"/>
    <lineage>
        <taxon>Eukaryota</taxon>
        <taxon>Fungi</taxon>
        <taxon>Dikarya</taxon>
        <taxon>Ascomycota</taxon>
        <taxon>Pezizomycotina</taxon>
        <taxon>Eurotiomycetes</taxon>
        <taxon>Chaetothyriomycetidae</taxon>
        <taxon>Chaetothyriales</taxon>
        <taxon>Trichomeriaceae</taxon>
        <taxon>Lithohypha</taxon>
    </lineage>
</organism>
<accession>A0ABR0KN21</accession>
<evidence type="ECO:0000313" key="3">
    <source>
        <dbReference type="Proteomes" id="UP001345013"/>
    </source>
</evidence>
<gene>
    <name evidence="2" type="ORF">LTR24_000503</name>
</gene>
<dbReference type="InterPro" id="IPR052228">
    <property type="entry name" value="Sec_Metab_Biosynth_Oxidored"/>
</dbReference>
<dbReference type="InterPro" id="IPR036291">
    <property type="entry name" value="NAD(P)-bd_dom_sf"/>
</dbReference>
<dbReference type="PANTHER" id="PTHR47534:SF3">
    <property type="entry name" value="ALCOHOL DEHYDROGENASE-LIKE C-TERMINAL DOMAIN-CONTAINING PROTEIN"/>
    <property type="match status" value="1"/>
</dbReference>
<dbReference type="Gene3D" id="3.40.50.720">
    <property type="entry name" value="NAD(P)-binding Rossmann-like Domain"/>
    <property type="match status" value="1"/>
</dbReference>
<dbReference type="EMBL" id="JAVRRG010000004">
    <property type="protein sequence ID" value="KAK5101448.1"/>
    <property type="molecule type" value="Genomic_DNA"/>
</dbReference>
<name>A0ABR0KN21_9EURO</name>
<evidence type="ECO:0000256" key="1">
    <source>
        <dbReference type="ARBA" id="ARBA00023002"/>
    </source>
</evidence>
<dbReference type="Proteomes" id="UP001345013">
    <property type="component" value="Unassembled WGS sequence"/>
</dbReference>